<dbReference type="InterPro" id="IPR011009">
    <property type="entry name" value="Kinase-like_dom_sf"/>
</dbReference>
<evidence type="ECO:0000256" key="3">
    <source>
        <dbReference type="SAM" id="MobiDB-lite"/>
    </source>
</evidence>
<proteinExistence type="predicted"/>
<evidence type="ECO:0000313" key="6">
    <source>
        <dbReference type="Proteomes" id="UP000182125"/>
    </source>
</evidence>
<dbReference type="PROSITE" id="PS50011">
    <property type="entry name" value="PROTEIN_KINASE_DOM"/>
    <property type="match status" value="1"/>
</dbReference>
<dbReference type="GO" id="GO:0005737">
    <property type="term" value="C:cytoplasm"/>
    <property type="evidence" value="ECO:0007669"/>
    <property type="project" value="TreeGrafter"/>
</dbReference>
<dbReference type="InterPro" id="IPR017441">
    <property type="entry name" value="Protein_kinase_ATP_BS"/>
</dbReference>
<accession>A0A1I0MFQ2</accession>
<protein>
    <submittedName>
        <fullName evidence="5">Serine/threonine protein kinase</fullName>
    </submittedName>
</protein>
<feature type="domain" description="Protein kinase" evidence="4">
    <location>
        <begin position="226"/>
        <end position="475"/>
    </location>
</feature>
<evidence type="ECO:0000256" key="2">
    <source>
        <dbReference type="ARBA" id="ARBA00022840"/>
    </source>
</evidence>
<reference evidence="5 6" key="1">
    <citation type="submission" date="2016-10" db="EMBL/GenBank/DDBJ databases">
        <authorList>
            <person name="de Groot N.N."/>
        </authorList>
    </citation>
    <scope>NUCLEOTIDE SEQUENCE [LARGE SCALE GENOMIC DNA]</scope>
    <source>
        <strain evidence="5 6">OGL-20</strain>
    </source>
</reference>
<dbReference type="Gene3D" id="1.10.510.10">
    <property type="entry name" value="Transferase(Phosphotransferase) domain 1"/>
    <property type="match status" value="1"/>
</dbReference>
<keyword evidence="2" id="KW-0067">ATP-binding</keyword>
<dbReference type="EMBL" id="FOIW01000001">
    <property type="protein sequence ID" value="SEV87215.1"/>
    <property type="molecule type" value="Genomic_DNA"/>
</dbReference>
<keyword evidence="5" id="KW-0723">Serine/threonine-protein kinase</keyword>
<dbReference type="CDD" id="cd14014">
    <property type="entry name" value="STKc_PknB_like"/>
    <property type="match status" value="1"/>
</dbReference>
<dbReference type="InterPro" id="IPR008271">
    <property type="entry name" value="Ser/Thr_kinase_AS"/>
</dbReference>
<dbReference type="GO" id="GO:0004674">
    <property type="term" value="F:protein serine/threonine kinase activity"/>
    <property type="evidence" value="ECO:0007669"/>
    <property type="project" value="UniProtKB-KW"/>
</dbReference>
<dbReference type="InterPro" id="IPR045269">
    <property type="entry name" value="Atg1-like"/>
</dbReference>
<dbReference type="Pfam" id="PF00069">
    <property type="entry name" value="Pkinase"/>
    <property type="match status" value="1"/>
</dbReference>
<keyword evidence="5" id="KW-0808">Transferase</keyword>
<dbReference type="PROSITE" id="PS00107">
    <property type="entry name" value="PROTEIN_KINASE_ATP"/>
    <property type="match status" value="1"/>
</dbReference>
<dbReference type="PANTHER" id="PTHR24348">
    <property type="entry name" value="SERINE/THREONINE-PROTEIN KINASE UNC-51-RELATED"/>
    <property type="match status" value="1"/>
</dbReference>
<evidence type="ECO:0000313" key="5">
    <source>
        <dbReference type="EMBL" id="SEV87215.1"/>
    </source>
</evidence>
<dbReference type="PROSITE" id="PS00108">
    <property type="entry name" value="PROTEIN_KINASE_ST"/>
    <property type="match status" value="1"/>
</dbReference>
<dbReference type="Gene3D" id="3.30.200.20">
    <property type="entry name" value="Phosphorylase Kinase, domain 1"/>
    <property type="match status" value="1"/>
</dbReference>
<dbReference type="AlphaFoldDB" id="A0A1I0MFQ2"/>
<keyword evidence="5" id="KW-0418">Kinase</keyword>
<dbReference type="SMART" id="SM00220">
    <property type="entry name" value="S_TKc"/>
    <property type="match status" value="1"/>
</dbReference>
<dbReference type="InterPro" id="IPR000719">
    <property type="entry name" value="Prot_kinase_dom"/>
</dbReference>
<evidence type="ECO:0000259" key="4">
    <source>
        <dbReference type="PROSITE" id="PS50011"/>
    </source>
</evidence>
<dbReference type="Proteomes" id="UP000182125">
    <property type="component" value="Unassembled WGS sequence"/>
</dbReference>
<organism evidence="5 6">
    <name type="scientific">Thermococcus thioreducens</name>
    <dbReference type="NCBI Taxonomy" id="277988"/>
    <lineage>
        <taxon>Archaea</taxon>
        <taxon>Methanobacteriati</taxon>
        <taxon>Methanobacteriota</taxon>
        <taxon>Thermococci</taxon>
        <taxon>Thermococcales</taxon>
        <taxon>Thermococcaceae</taxon>
        <taxon>Thermococcus</taxon>
    </lineage>
</organism>
<gene>
    <name evidence="5" type="ORF">SAMN05216170_0540</name>
</gene>
<evidence type="ECO:0000256" key="1">
    <source>
        <dbReference type="ARBA" id="ARBA00022741"/>
    </source>
</evidence>
<name>A0A1I0MFQ2_9EURY</name>
<sequence>MHMGHWFMDDDILEGLVKLFVFIVIVSAIFGRAAGFIIFIVIAMWFGHLIKHLLKDVSKSRRYKRRYPKTVPPVPPVPKEDMKDLLRKSVIIEVPPKVHAGEEIPLRIGFRNLLRGTINVEIDLGDLSRHLDLSSTRVYFRAVRPGEYVSQTVTAVPRGRGRVSAKVVVRSGMVSAKVKVRTEIIERPKIEPKTPVPAPVPVPAGNRQDSTGGTPRTPLEELFARYRKVEPIGEGGFARVYRAEKHDGSVVALKVPLSLTEEGGKTFLREVRNWSLLSHPNIVELYDYNIFPLPYLEMEYCETSLAKLEKPLSPEKAARIIFDVAEGLKYAHSKGVIHRDLKPSNILLKNGRAKVSDWGLSKLLKESRTTHTVSFTPLYAAPEQISSRFGGTDERTDVWQIGAVLYELLTGRPPFEGEDFVEVASKITLEEPVPPGQLNPDAKPLEPVVMKCLAKNKEERYQSVEELQRDLAEFLGKNYRENLSKSVSINDLSRSAYYAGELFLLYLKLNDLVNALKYADDLAHYARGGVREELLSLREQLRLRLENGLDVPEELVEKAEIIIHKIKLGFEGV</sequence>
<keyword evidence="1" id="KW-0547">Nucleotide-binding</keyword>
<feature type="region of interest" description="Disordered" evidence="3">
    <location>
        <begin position="191"/>
        <end position="217"/>
    </location>
</feature>
<dbReference type="GO" id="GO:0005524">
    <property type="term" value="F:ATP binding"/>
    <property type="evidence" value="ECO:0007669"/>
    <property type="project" value="UniProtKB-KW"/>
</dbReference>
<dbReference type="SUPFAM" id="SSF56112">
    <property type="entry name" value="Protein kinase-like (PK-like)"/>
    <property type="match status" value="1"/>
</dbReference>